<accession>A0A511N2N6</accession>
<evidence type="ECO:0000313" key="3">
    <source>
        <dbReference type="Proteomes" id="UP000321306"/>
    </source>
</evidence>
<protein>
    <recommendedName>
        <fullName evidence="4">DUF4064 domain-containing protein</fullName>
    </recommendedName>
</protein>
<feature type="transmembrane region" description="Helical" evidence="1">
    <location>
        <begin position="12"/>
        <end position="33"/>
    </location>
</feature>
<sequence length="134" mass="14233">MIKSMQPAKLSWVTVNLYIYMVFSILLILLSILGGTVAGAILGAAGETSDESFIGVVIGFIFGIGGVITGLVGAILHFLAARGLKEGKRWGWVLSLILMILNLLGYISSIVLAIPAILGLVGLFDREVQDYASH</sequence>
<feature type="transmembrane region" description="Helical" evidence="1">
    <location>
        <begin position="91"/>
        <end position="124"/>
    </location>
</feature>
<comment type="caution">
    <text evidence="2">The sequence shown here is derived from an EMBL/GenBank/DDBJ whole genome shotgun (WGS) entry which is preliminary data.</text>
</comment>
<evidence type="ECO:0000256" key="1">
    <source>
        <dbReference type="SAM" id="Phobius"/>
    </source>
</evidence>
<dbReference type="Proteomes" id="UP000321306">
    <property type="component" value="Unassembled WGS sequence"/>
</dbReference>
<dbReference type="AlphaFoldDB" id="A0A511N2N6"/>
<gene>
    <name evidence="2" type="ORF">DC3_27450</name>
</gene>
<keyword evidence="3" id="KW-1185">Reference proteome</keyword>
<dbReference type="RefSeq" id="WP_146885101.1">
    <property type="nucleotide sequence ID" value="NZ_BJXB01000011.1"/>
</dbReference>
<dbReference type="EMBL" id="BJXB01000011">
    <property type="protein sequence ID" value="GEM47110.1"/>
    <property type="molecule type" value="Genomic_DNA"/>
</dbReference>
<organism evidence="2 3">
    <name type="scientific">Deinococcus cellulosilyticus (strain DSM 18568 / NBRC 106333 / KACC 11606 / 5516J-15)</name>
    <dbReference type="NCBI Taxonomy" id="1223518"/>
    <lineage>
        <taxon>Bacteria</taxon>
        <taxon>Thermotogati</taxon>
        <taxon>Deinococcota</taxon>
        <taxon>Deinococci</taxon>
        <taxon>Deinococcales</taxon>
        <taxon>Deinococcaceae</taxon>
        <taxon>Deinococcus</taxon>
    </lineage>
</organism>
<keyword evidence="1" id="KW-0472">Membrane</keyword>
<evidence type="ECO:0008006" key="4">
    <source>
        <dbReference type="Google" id="ProtNLM"/>
    </source>
</evidence>
<reference evidence="2 3" key="1">
    <citation type="submission" date="2019-07" db="EMBL/GenBank/DDBJ databases">
        <title>Whole genome shotgun sequence of Deinococcus cellulosilyticus NBRC 106333.</title>
        <authorList>
            <person name="Hosoyama A."/>
            <person name="Uohara A."/>
            <person name="Ohji S."/>
            <person name="Ichikawa N."/>
        </authorList>
    </citation>
    <scope>NUCLEOTIDE SEQUENCE [LARGE SCALE GENOMIC DNA]</scope>
    <source>
        <strain evidence="2 3">NBRC 106333</strain>
    </source>
</reference>
<keyword evidence="1" id="KW-0812">Transmembrane</keyword>
<feature type="transmembrane region" description="Helical" evidence="1">
    <location>
        <begin position="53"/>
        <end position="79"/>
    </location>
</feature>
<keyword evidence="1" id="KW-1133">Transmembrane helix</keyword>
<proteinExistence type="predicted"/>
<evidence type="ECO:0000313" key="2">
    <source>
        <dbReference type="EMBL" id="GEM47110.1"/>
    </source>
</evidence>
<name>A0A511N2N6_DEIC1</name>